<evidence type="ECO:0000256" key="6">
    <source>
        <dbReference type="ARBA" id="ARBA00023033"/>
    </source>
</evidence>
<dbReference type="InterPro" id="IPR002397">
    <property type="entry name" value="Cyt_P450_B"/>
</dbReference>
<dbReference type="EMBL" id="CAFBMH010000061">
    <property type="protein sequence ID" value="CAB4913685.1"/>
    <property type="molecule type" value="Genomic_DNA"/>
</dbReference>
<evidence type="ECO:0000313" key="8">
    <source>
        <dbReference type="EMBL" id="CAB4825634.1"/>
    </source>
</evidence>
<evidence type="ECO:0000256" key="2">
    <source>
        <dbReference type="ARBA" id="ARBA00022617"/>
    </source>
</evidence>
<evidence type="ECO:0000313" key="10">
    <source>
        <dbReference type="EMBL" id="CAB4975982.1"/>
    </source>
</evidence>
<dbReference type="InterPro" id="IPR017972">
    <property type="entry name" value="Cyt_P450_CS"/>
</dbReference>
<dbReference type="EMBL" id="CAFABA010000031">
    <property type="protein sequence ID" value="CAB4825634.1"/>
    <property type="molecule type" value="Genomic_DNA"/>
</dbReference>
<dbReference type="FunFam" id="1.10.630.10:FF:000018">
    <property type="entry name" value="Cytochrome P450 monooxygenase"/>
    <property type="match status" value="1"/>
</dbReference>
<evidence type="ECO:0000256" key="4">
    <source>
        <dbReference type="ARBA" id="ARBA00023002"/>
    </source>
</evidence>
<gene>
    <name evidence="7" type="ORF">UFOPK2754_00528</name>
    <name evidence="8" type="ORF">UFOPK3139_01001</name>
    <name evidence="9" type="ORF">UFOPK3543_01673</name>
    <name evidence="10" type="ORF">UFOPK3967_00052</name>
</gene>
<dbReference type="GO" id="GO:0016705">
    <property type="term" value="F:oxidoreductase activity, acting on paired donors, with incorporation or reduction of molecular oxygen"/>
    <property type="evidence" value="ECO:0007669"/>
    <property type="project" value="InterPro"/>
</dbReference>
<dbReference type="GO" id="GO:0004497">
    <property type="term" value="F:monooxygenase activity"/>
    <property type="evidence" value="ECO:0007669"/>
    <property type="project" value="UniProtKB-KW"/>
</dbReference>
<protein>
    <submittedName>
        <fullName evidence="9">Unannotated protein</fullName>
    </submittedName>
</protein>
<keyword evidence="5" id="KW-0408">Iron</keyword>
<evidence type="ECO:0000313" key="9">
    <source>
        <dbReference type="EMBL" id="CAB4913685.1"/>
    </source>
</evidence>
<keyword evidence="6" id="KW-0503">Monooxygenase</keyword>
<dbReference type="InterPro" id="IPR036396">
    <property type="entry name" value="Cyt_P450_sf"/>
</dbReference>
<dbReference type="PROSITE" id="PS00086">
    <property type="entry name" value="CYTOCHROME_P450"/>
    <property type="match status" value="1"/>
</dbReference>
<dbReference type="PANTHER" id="PTHR46696">
    <property type="entry name" value="P450, PUTATIVE (EUROFUNG)-RELATED"/>
    <property type="match status" value="1"/>
</dbReference>
<dbReference type="EMBL" id="CAEZYR010000012">
    <property type="protein sequence ID" value="CAB4731779.1"/>
    <property type="molecule type" value="Genomic_DNA"/>
</dbReference>
<keyword evidence="2" id="KW-0349">Heme</keyword>
<keyword evidence="4" id="KW-0560">Oxidoreductase</keyword>
<sequence>MAVNRSQPHSEPRRLRTPEFHRDPFPTYRYLRDEHPVFHDSERGAFVLTRYADVRDAARDHVRFSSAATRSEVFDRITRMDPPEHDVWRALLATRFRPRRVATIEPDVRRTARNLVEFARNAGELEVVEHFAAPIPSTTIGDLIGLERHLHMRCHALSEISIAGAPEQAAVANDEIYAMFEPLLAARRSEPRDDLISALLTAEVDGRPLTHEELLGYLLHLVVAGNDTTANLIGTGIVYLAGDLELRARLVADPSLIPAFVEEMLRFDGPVHMLYRATAVPVEMHGVVIPAGAVVELYWGAANRDERNFVDPDSFVLGRTDAGHVGFGHGVHFCLGSHLARLEARVAFEELLAMAPSYRLDPDQPLEIKPGWSIRGYRRAVIELR</sequence>
<dbReference type="PRINTS" id="PR00359">
    <property type="entry name" value="BP450"/>
</dbReference>
<evidence type="ECO:0000256" key="5">
    <source>
        <dbReference type="ARBA" id="ARBA00023004"/>
    </source>
</evidence>
<dbReference type="SUPFAM" id="SSF48264">
    <property type="entry name" value="Cytochrome P450"/>
    <property type="match status" value="1"/>
</dbReference>
<accession>A0A6J7HB01</accession>
<evidence type="ECO:0000256" key="3">
    <source>
        <dbReference type="ARBA" id="ARBA00022723"/>
    </source>
</evidence>
<dbReference type="GO" id="GO:0020037">
    <property type="term" value="F:heme binding"/>
    <property type="evidence" value="ECO:0007669"/>
    <property type="project" value="InterPro"/>
</dbReference>
<dbReference type="InterPro" id="IPR001128">
    <property type="entry name" value="Cyt_P450"/>
</dbReference>
<dbReference type="Pfam" id="PF00067">
    <property type="entry name" value="p450"/>
    <property type="match status" value="1"/>
</dbReference>
<reference evidence="9" key="1">
    <citation type="submission" date="2020-05" db="EMBL/GenBank/DDBJ databases">
        <authorList>
            <person name="Chiriac C."/>
            <person name="Salcher M."/>
            <person name="Ghai R."/>
            <person name="Kavagutti S V."/>
        </authorList>
    </citation>
    <scope>NUCLEOTIDE SEQUENCE</scope>
</reference>
<evidence type="ECO:0000256" key="1">
    <source>
        <dbReference type="ARBA" id="ARBA00010617"/>
    </source>
</evidence>
<proteinExistence type="inferred from homology"/>
<dbReference type="GO" id="GO:0005506">
    <property type="term" value="F:iron ion binding"/>
    <property type="evidence" value="ECO:0007669"/>
    <property type="project" value="InterPro"/>
</dbReference>
<comment type="similarity">
    <text evidence="1">Belongs to the cytochrome P450 family.</text>
</comment>
<evidence type="ECO:0000313" key="7">
    <source>
        <dbReference type="EMBL" id="CAB4731779.1"/>
    </source>
</evidence>
<dbReference type="PANTHER" id="PTHR46696:SF6">
    <property type="entry name" value="P450, PUTATIVE (EUROFUNG)-RELATED"/>
    <property type="match status" value="1"/>
</dbReference>
<dbReference type="AlphaFoldDB" id="A0A6J7HB01"/>
<name>A0A6J7HB01_9ZZZZ</name>
<organism evidence="9">
    <name type="scientific">freshwater metagenome</name>
    <dbReference type="NCBI Taxonomy" id="449393"/>
    <lineage>
        <taxon>unclassified sequences</taxon>
        <taxon>metagenomes</taxon>
        <taxon>ecological metagenomes</taxon>
    </lineage>
</organism>
<dbReference type="PRINTS" id="PR00385">
    <property type="entry name" value="P450"/>
</dbReference>
<dbReference type="Gene3D" id="1.10.630.10">
    <property type="entry name" value="Cytochrome P450"/>
    <property type="match status" value="1"/>
</dbReference>
<dbReference type="EMBL" id="CAFBOS010000002">
    <property type="protein sequence ID" value="CAB4975982.1"/>
    <property type="molecule type" value="Genomic_DNA"/>
</dbReference>
<keyword evidence="3" id="KW-0479">Metal-binding</keyword>